<keyword evidence="7" id="KW-0418">Kinase</keyword>
<sequence length="606" mass="69550">MTAALCLKMRCKRRPVIAVSFLFALSVMMINSFPSFPPAYYSLQELEPREDSIRRMGKERKRAVITSIHGDWTLGMREEPIKYFIDEKLEHKPKNDQRAHPRGLLRNTHTSKAKRKTHVYTSKAREEMHRHLSALDAGGIPSNRQLQRKEGDRKDIVSIQMPPIGEDLQSSLKLKLIFTAKNQTNIGELLQSKYKPDAQGITGGAKRFVVPLAAGGKLPAKDIRKHEREPRPLTSLDRKRLPLLGQWKDGSRAASEAARQTKFVLCGKLAEDQFPQDLKGSVRFGEQPPPWFSPEDVRKMKLLADGVVISKARVPSHGQVMKVGLRWSTSPDPEDQERLCQDGLCALIKRPEDWFEVFAFHLDRVLGLNRSLPSVTRKFHSELLPYKFTRGPARPMVWWDPDIQHLSDDNSDQNSFPLTWLQYQAVLKQRCGVKESSLESSVPCVGVRHSEWGKLAFFDFLLQVNDRLDRYCCGFKPDPSEPCVEEMLHEKCRNPKGQVLVHILVRKEDPTRLVFIDNAGRPHHPEDNLNFRLLEGIDEVPETAVSVLKSGCLQSMLLRSLYTDREFWENQGRLPGLNQLIHNIERRGKILLQYIQDKKLKLHRDN</sequence>
<comment type="similarity">
    <text evidence="3">Belongs to the GASK family.</text>
</comment>
<evidence type="ECO:0000313" key="7">
    <source>
        <dbReference type="EMBL" id="KAK1173401.1"/>
    </source>
</evidence>
<dbReference type="EMBL" id="JAGXEW010000003">
    <property type="protein sequence ID" value="KAK1173401.1"/>
    <property type="molecule type" value="Genomic_DNA"/>
</dbReference>
<keyword evidence="8" id="KW-1185">Reference proteome</keyword>
<feature type="region of interest" description="Disordered" evidence="6">
    <location>
        <begin position="92"/>
        <end position="124"/>
    </location>
</feature>
<dbReference type="PANTHER" id="PTHR15905:SF5">
    <property type="entry name" value="GOLGI-ASSOCIATED KINASE 1A"/>
    <property type="match status" value="1"/>
</dbReference>
<evidence type="ECO:0000256" key="1">
    <source>
        <dbReference type="ARBA" id="ARBA00004308"/>
    </source>
</evidence>
<evidence type="ECO:0000256" key="6">
    <source>
        <dbReference type="SAM" id="MobiDB-lite"/>
    </source>
</evidence>
<gene>
    <name evidence="7" type="primary">GASK1A</name>
    <name evidence="7" type="ORF">AOXY_G3511</name>
</gene>
<name>A0AAD8GF87_ACIOX</name>
<proteinExistence type="inferred from homology"/>
<comment type="caution">
    <text evidence="7">The sequence shown here is derived from an EMBL/GenBank/DDBJ whole genome shotgun (WGS) entry which is preliminary data.</text>
</comment>
<dbReference type="InterPro" id="IPR029207">
    <property type="entry name" value="FAM198"/>
</dbReference>
<dbReference type="AlphaFoldDB" id="A0AAD8GF87"/>
<evidence type="ECO:0000256" key="5">
    <source>
        <dbReference type="ARBA" id="ARBA00023136"/>
    </source>
</evidence>
<dbReference type="Pfam" id="PF15051">
    <property type="entry name" value="FAM198"/>
    <property type="match status" value="1"/>
</dbReference>
<keyword evidence="7" id="KW-0808">Transferase</keyword>
<comment type="subcellular location">
    <subcellularLocation>
        <location evidence="1">Endomembrane system</location>
    </subcellularLocation>
    <subcellularLocation>
        <location evidence="2">Golgi apparatus</location>
    </subcellularLocation>
</comment>
<dbReference type="GO" id="GO:0005794">
    <property type="term" value="C:Golgi apparatus"/>
    <property type="evidence" value="ECO:0007669"/>
    <property type="project" value="UniProtKB-SubCell"/>
</dbReference>
<accession>A0AAD8GF87</accession>
<organism evidence="7 8">
    <name type="scientific">Acipenser oxyrinchus oxyrinchus</name>
    <dbReference type="NCBI Taxonomy" id="40147"/>
    <lineage>
        <taxon>Eukaryota</taxon>
        <taxon>Metazoa</taxon>
        <taxon>Chordata</taxon>
        <taxon>Craniata</taxon>
        <taxon>Vertebrata</taxon>
        <taxon>Euteleostomi</taxon>
        <taxon>Actinopterygii</taxon>
        <taxon>Chondrostei</taxon>
        <taxon>Acipenseriformes</taxon>
        <taxon>Acipenseridae</taxon>
        <taxon>Acipenser</taxon>
    </lineage>
</organism>
<evidence type="ECO:0000313" key="8">
    <source>
        <dbReference type="Proteomes" id="UP001230051"/>
    </source>
</evidence>
<dbReference type="PANTHER" id="PTHR15905">
    <property type="entry name" value="GOLGI-ASSOCIATED KINASE 1B-RELATED"/>
    <property type="match status" value="1"/>
</dbReference>
<keyword evidence="4" id="KW-0333">Golgi apparatus</keyword>
<protein>
    <submittedName>
        <fullName evidence="7">Golgi-associated kinase 1A-like</fullName>
    </submittedName>
</protein>
<evidence type="ECO:0000256" key="2">
    <source>
        <dbReference type="ARBA" id="ARBA00004555"/>
    </source>
</evidence>
<evidence type="ECO:0000256" key="4">
    <source>
        <dbReference type="ARBA" id="ARBA00023034"/>
    </source>
</evidence>
<evidence type="ECO:0000256" key="3">
    <source>
        <dbReference type="ARBA" id="ARBA00007691"/>
    </source>
</evidence>
<dbReference type="GO" id="GO:0016301">
    <property type="term" value="F:kinase activity"/>
    <property type="evidence" value="ECO:0007669"/>
    <property type="project" value="UniProtKB-KW"/>
</dbReference>
<reference evidence="7" key="1">
    <citation type="submission" date="2022-02" db="EMBL/GenBank/DDBJ databases">
        <title>Atlantic sturgeon de novo genome assembly.</title>
        <authorList>
            <person name="Stock M."/>
            <person name="Klopp C."/>
            <person name="Guiguen Y."/>
            <person name="Cabau C."/>
            <person name="Parinello H."/>
            <person name="Santidrian Yebra-Pimentel E."/>
            <person name="Kuhl H."/>
            <person name="Dirks R.P."/>
            <person name="Guessner J."/>
            <person name="Wuertz S."/>
            <person name="Du K."/>
            <person name="Schartl M."/>
        </authorList>
    </citation>
    <scope>NUCLEOTIDE SEQUENCE</scope>
    <source>
        <strain evidence="7">STURGEONOMICS-FGT-2020</strain>
        <tissue evidence="7">Whole blood</tissue>
    </source>
</reference>
<dbReference type="Proteomes" id="UP001230051">
    <property type="component" value="Unassembled WGS sequence"/>
</dbReference>
<feature type="compositionally biased region" description="Basic residues" evidence="6">
    <location>
        <begin position="109"/>
        <end position="118"/>
    </location>
</feature>
<keyword evidence="5" id="KW-0472">Membrane</keyword>